<accession>A0ABN5V2U9</accession>
<sequence>MIVYWLPMDDFVVFDFEKLAFVTCNFENGTCDGVFTAVHPHMQPRNANRVRHWAMG</sequence>
<reference evidence="1 2" key="1">
    <citation type="submission" date="2012-02" db="EMBL/GenBank/DDBJ databases">
        <title>Complete genome sequence of Bifidobacterium catenulatum JCM 1194.</title>
        <authorList>
            <person name="Toh H."/>
            <person name="Oshima K."/>
            <person name="Morita H."/>
            <person name="Hattori M."/>
        </authorList>
    </citation>
    <scope>NUCLEOTIDE SEQUENCE [LARGE SCALE GENOMIC DNA]</scope>
    <source>
        <strain evidence="1 2">JCM 1194</strain>
    </source>
</reference>
<dbReference type="EMBL" id="AP012325">
    <property type="protein sequence ID" value="BAR01440.1"/>
    <property type="molecule type" value="Genomic_DNA"/>
</dbReference>
<gene>
    <name evidence="1" type="ORF">BBCT_0472</name>
</gene>
<organism evidence="1 2">
    <name type="scientific">Bifidobacterium catenulatum DSM 16992 = JCM 1194 = LMG 11043</name>
    <dbReference type="NCBI Taxonomy" id="566552"/>
    <lineage>
        <taxon>Bacteria</taxon>
        <taxon>Bacillati</taxon>
        <taxon>Actinomycetota</taxon>
        <taxon>Actinomycetes</taxon>
        <taxon>Bifidobacteriales</taxon>
        <taxon>Bifidobacteriaceae</taxon>
        <taxon>Bifidobacterium</taxon>
    </lineage>
</organism>
<proteinExistence type="predicted"/>
<evidence type="ECO:0000313" key="2">
    <source>
        <dbReference type="Proteomes" id="UP000035061"/>
    </source>
</evidence>
<dbReference type="Proteomes" id="UP000035061">
    <property type="component" value="Chromosome"/>
</dbReference>
<protein>
    <submittedName>
        <fullName evidence="1">Uncharacterized protein</fullName>
    </submittedName>
</protein>
<name>A0ABN5V2U9_9BIFI</name>
<keyword evidence="2" id="KW-1185">Reference proteome</keyword>
<evidence type="ECO:0000313" key="1">
    <source>
        <dbReference type="EMBL" id="BAR01440.1"/>
    </source>
</evidence>